<evidence type="ECO:0000313" key="2">
    <source>
        <dbReference type="Proteomes" id="UP000231019"/>
    </source>
</evidence>
<dbReference type="Gene3D" id="3.30.420.190">
    <property type="entry name" value="conserved archaeal protein q6m145"/>
    <property type="match status" value="1"/>
</dbReference>
<dbReference type="SUPFAM" id="SSF53067">
    <property type="entry name" value="Actin-like ATPase domain"/>
    <property type="match status" value="1"/>
</dbReference>
<evidence type="ECO:0008006" key="3">
    <source>
        <dbReference type="Google" id="ProtNLM"/>
    </source>
</evidence>
<dbReference type="AlphaFoldDB" id="A0A2M7G693"/>
<dbReference type="Proteomes" id="UP000231019">
    <property type="component" value="Unassembled WGS sequence"/>
</dbReference>
<dbReference type="EMBL" id="PFFQ01000023">
    <property type="protein sequence ID" value="PIW17515.1"/>
    <property type="molecule type" value="Genomic_DNA"/>
</dbReference>
<evidence type="ECO:0000313" key="1">
    <source>
        <dbReference type="EMBL" id="PIW17515.1"/>
    </source>
</evidence>
<reference evidence="1 2" key="1">
    <citation type="submission" date="2017-09" db="EMBL/GenBank/DDBJ databases">
        <title>Depth-based differentiation of microbial function through sediment-hosted aquifers and enrichment of novel symbionts in the deep terrestrial subsurface.</title>
        <authorList>
            <person name="Probst A.J."/>
            <person name="Ladd B."/>
            <person name="Jarett J.K."/>
            <person name="Geller-Mcgrath D.E."/>
            <person name="Sieber C.M."/>
            <person name="Emerson J.B."/>
            <person name="Anantharaman K."/>
            <person name="Thomas B.C."/>
            <person name="Malmstrom R."/>
            <person name="Stieglmeier M."/>
            <person name="Klingl A."/>
            <person name="Woyke T."/>
            <person name="Ryan C.M."/>
            <person name="Banfield J.F."/>
        </authorList>
    </citation>
    <scope>NUCLEOTIDE SEQUENCE [LARGE SCALE GENOMIC DNA]</scope>
    <source>
        <strain evidence="1">CG17_big_fil_post_rev_8_21_14_2_50_48_46</strain>
    </source>
</reference>
<name>A0A2M7G693_9BACT</name>
<accession>A0A2M7G693</accession>
<gene>
    <name evidence="1" type="ORF">COW36_08425</name>
</gene>
<sequence length="374" mass="42429">MLVLGLDIGNAKVKLCLIRFQETLENSDIVWKSLPLPFTDNRLFDFQHGLPLQILHYCSSEGIHFEDLDAVVVCSSHSYSYTFFHDSIDHLAQILLKAFEDTPVYFVAADASLTPAKQIESLSKSEKYRFVLTNFVGSAHLARRLIRYGLSLDTGTTTTDIIPILDGQIDPVGLKDPDQYLKFRYQHQRINWYGLTIIPLHMLCDRVEISSGSFQVVPRNYRSDLIFSMLETTDQELMEEHAYDNLFPSHVIAREKICQFVGLDPHLLNDHEIREIRDFLYAKILEKVAAAISAVAIESFGKIDPELDLAIFALGEQLVTTPALLEAGFSPEHFHYLDLKREQKLWSASSAFAMAHLGLELLSGKQISLKTKQP</sequence>
<protein>
    <recommendedName>
        <fullName evidence="3">Hydantoinase A/oxoprolinase domain-containing protein</fullName>
    </recommendedName>
</protein>
<dbReference type="InterPro" id="IPR043129">
    <property type="entry name" value="ATPase_NBD"/>
</dbReference>
<organism evidence="1 2">
    <name type="scientific">bacterium (Candidatus Blackallbacteria) CG17_big_fil_post_rev_8_21_14_2_50_48_46</name>
    <dbReference type="NCBI Taxonomy" id="2014261"/>
    <lineage>
        <taxon>Bacteria</taxon>
        <taxon>Candidatus Blackallbacteria</taxon>
    </lineage>
</organism>
<comment type="caution">
    <text evidence="1">The sequence shown here is derived from an EMBL/GenBank/DDBJ whole genome shotgun (WGS) entry which is preliminary data.</text>
</comment>
<proteinExistence type="predicted"/>